<dbReference type="KEGG" id="hgn:E6W36_03075"/>
<proteinExistence type="predicted"/>
<protein>
    <submittedName>
        <fullName evidence="1">Uncharacterized protein</fullName>
    </submittedName>
</protein>
<evidence type="ECO:0000313" key="1">
    <source>
        <dbReference type="EMBL" id="QCI78946.1"/>
    </source>
</evidence>
<dbReference type="EMBL" id="CP039704">
    <property type="protein sequence ID" value="QCI78946.1"/>
    <property type="molecule type" value="Genomic_DNA"/>
</dbReference>
<accession>A0A4D7CB47</accession>
<dbReference type="Proteomes" id="UP000298714">
    <property type="component" value="Chromosome"/>
</dbReference>
<gene>
    <name evidence="1" type="ORF">E6W36_03075</name>
</gene>
<name>A0A4D7CB47_9SPHN</name>
<organism evidence="1 2">
    <name type="scientific">Hankyongella ginsenosidimutans</name>
    <dbReference type="NCBI Taxonomy" id="1763828"/>
    <lineage>
        <taxon>Bacteria</taxon>
        <taxon>Pseudomonadati</taxon>
        <taxon>Pseudomonadota</taxon>
        <taxon>Alphaproteobacteria</taxon>
        <taxon>Sphingomonadales</taxon>
        <taxon>Sphingomonadaceae</taxon>
        <taxon>Hankyongella</taxon>
    </lineage>
</organism>
<reference evidence="2" key="1">
    <citation type="submission" date="2019-04" db="EMBL/GenBank/DDBJ databases">
        <title>Complete genome sequence of Sphingomonas sp. W1-2-3.</title>
        <authorList>
            <person name="Im W.T."/>
        </authorList>
    </citation>
    <scope>NUCLEOTIDE SEQUENCE [LARGE SCALE GENOMIC DNA]</scope>
    <source>
        <strain evidence="2">W1-2-3</strain>
    </source>
</reference>
<dbReference type="RefSeq" id="WP_222873734.1">
    <property type="nucleotide sequence ID" value="NZ_CP039704.1"/>
</dbReference>
<evidence type="ECO:0000313" key="2">
    <source>
        <dbReference type="Proteomes" id="UP000298714"/>
    </source>
</evidence>
<keyword evidence="2" id="KW-1185">Reference proteome</keyword>
<sequence>MPQYAGYGEPNARITFTACDGLHVMVDLDLHESVFWCDDESGIQGVRLLMEPDWPAVRAFHAELRTEFKAMALDCSLWQIISSDTDPWCQPTPEFLADMDWVRQLVEA</sequence>
<dbReference type="AlphaFoldDB" id="A0A4D7CB47"/>